<dbReference type="InterPro" id="IPR049730">
    <property type="entry name" value="SNF2/RAD54-like_C"/>
</dbReference>
<feature type="region of interest" description="Disordered" evidence="4">
    <location>
        <begin position="137"/>
        <end position="196"/>
    </location>
</feature>
<gene>
    <name evidence="7" type="primary">Necator_chrX.g21480</name>
    <name evidence="7" type="ORF">RB195_021319</name>
</gene>
<dbReference type="InterPro" id="IPR038718">
    <property type="entry name" value="SNF2-like_sf"/>
</dbReference>
<dbReference type="SMART" id="SM00490">
    <property type="entry name" value="HELICc"/>
    <property type="match status" value="1"/>
</dbReference>
<organism evidence="7 8">
    <name type="scientific">Necator americanus</name>
    <name type="common">Human hookworm</name>
    <dbReference type="NCBI Taxonomy" id="51031"/>
    <lineage>
        <taxon>Eukaryota</taxon>
        <taxon>Metazoa</taxon>
        <taxon>Ecdysozoa</taxon>
        <taxon>Nematoda</taxon>
        <taxon>Chromadorea</taxon>
        <taxon>Rhabditida</taxon>
        <taxon>Rhabditina</taxon>
        <taxon>Rhabditomorpha</taxon>
        <taxon>Strongyloidea</taxon>
        <taxon>Ancylostomatidae</taxon>
        <taxon>Bunostominae</taxon>
        <taxon>Necator</taxon>
    </lineage>
</organism>
<dbReference type="InterPro" id="IPR014001">
    <property type="entry name" value="Helicase_ATP-bd"/>
</dbReference>
<sequence>MSTSRSFRDFRDKSGFEYLSDDGESVGSHSSHHSDDAAKASDDEVVECSPRSSKESVAEGNESDIAGSDISEGFAVPNVRELPFTSTPRAESAPRAPSWTHEALSPLRYTSGKKSNPDRSRSFIASDDSLAALSPYSSNLAADPNQQGKLRDRLLRKSVSRKHQTEVSERPRPTRIDAGDGQLDPVSIPTNSKDMTPSISEVIEESVANLALSDLDDDIIVLDSDTEDVHVSRKEKAADKDSRDVSAGNIKPVNPQLEPELITIESSSDEEKRSADKDALSPSLSPQVIRQVTPLEKGTSKFKGESISSLENRLKTARNLLSRGLSLPDGGQLLRKQIADIEIELERRKNASPEDRDIIVDKVVDAVDQFLHINPEQFNKRPRKAQRPFARGIQEKALEELHKALLSQPDQNQLAESPEGLTCPLKEHQQSGLSWLRWRESFAPGGGILADEMGLGKTLCMISLIVAAKAERKLRRKEGRDEKDRERKQKIKARGLVPSNATLIVAPAALIYHWESEIKQRCEEGLLRTLIYHSNNRKKLCSNTIARADVVITTYTLLANEVEKGYKKERARPRSPSEKCSPLEEVHWARIILDEAHQIKNKSTKTSRAVCRLEADARWCVTGTPLHNNLWDLYSLMRFLKVEYFGEEKYWKDYVANSTKKSADRLNLLMKTYVLRREKNFISQLSGKPLVELPPKHCEDHMIEFEEGERIAYDIMFQASRQRVQQMLTEEQGEEFQRRKPLKPKVVDARNPFLGTGSNNPDTNFRRMGCMLVMLLRLRQACIHFHLTKNAVDMEAFQSIDVENPLTVQEEAALANMTIDSVVEKESLEDVTFIFKQRFVSAKIKMALEVLESVLEANEKCVIVSQWTSFLTLLEKHIRKRFPDVTCSSITGDVAPADRQSRVNLFNSSRGGIDVMLVSITAGGVGLNLTGGNHLILMDLHWNPALELQASDRVHRMGQTKDVFIHKLIMKDSIEERVLALQKKKMELADSVLRGAVSKKAMNLTLADLRFLFNLDGSSESK</sequence>
<dbReference type="CDD" id="cd18793">
    <property type="entry name" value="SF2_C_SNF"/>
    <property type="match status" value="1"/>
</dbReference>
<feature type="compositionally biased region" description="Basic and acidic residues" evidence="4">
    <location>
        <begin position="269"/>
        <end position="279"/>
    </location>
</feature>
<feature type="region of interest" description="Disordered" evidence="4">
    <location>
        <begin position="18"/>
        <end position="122"/>
    </location>
</feature>
<evidence type="ECO:0000256" key="4">
    <source>
        <dbReference type="SAM" id="MobiDB-lite"/>
    </source>
</evidence>
<dbReference type="Gene3D" id="3.40.50.10810">
    <property type="entry name" value="Tandem AAA-ATPase domain"/>
    <property type="match status" value="1"/>
</dbReference>
<feature type="region of interest" description="Disordered" evidence="4">
    <location>
        <begin position="227"/>
        <end position="289"/>
    </location>
</feature>
<dbReference type="PROSITE" id="PS51194">
    <property type="entry name" value="HELICASE_CTER"/>
    <property type="match status" value="1"/>
</dbReference>
<keyword evidence="3" id="KW-0067">ATP-binding</keyword>
<feature type="domain" description="Helicase ATP-binding" evidence="5">
    <location>
        <begin position="438"/>
        <end position="643"/>
    </location>
</feature>
<dbReference type="EMBL" id="JAVFWL010000006">
    <property type="protein sequence ID" value="KAK6759665.1"/>
    <property type="molecule type" value="Genomic_DNA"/>
</dbReference>
<dbReference type="Gene3D" id="3.40.50.300">
    <property type="entry name" value="P-loop containing nucleotide triphosphate hydrolases"/>
    <property type="match status" value="1"/>
</dbReference>
<dbReference type="Pfam" id="PF00176">
    <property type="entry name" value="SNF2-rel_dom"/>
    <property type="match status" value="1"/>
</dbReference>
<dbReference type="CDD" id="cd18008">
    <property type="entry name" value="DEXDc_SHPRH-like"/>
    <property type="match status" value="1"/>
</dbReference>
<dbReference type="PANTHER" id="PTHR45626">
    <property type="entry name" value="TRANSCRIPTION TERMINATION FACTOR 2-RELATED"/>
    <property type="match status" value="1"/>
</dbReference>
<evidence type="ECO:0000259" key="5">
    <source>
        <dbReference type="PROSITE" id="PS51192"/>
    </source>
</evidence>
<feature type="domain" description="Helicase C-terminal" evidence="6">
    <location>
        <begin position="843"/>
        <end position="1010"/>
    </location>
</feature>
<proteinExistence type="predicted"/>
<keyword evidence="8" id="KW-1185">Reference proteome</keyword>
<evidence type="ECO:0000256" key="1">
    <source>
        <dbReference type="ARBA" id="ARBA00022741"/>
    </source>
</evidence>
<evidence type="ECO:0000313" key="7">
    <source>
        <dbReference type="EMBL" id="KAK6759665.1"/>
    </source>
</evidence>
<feature type="compositionally biased region" description="Basic and acidic residues" evidence="4">
    <location>
        <begin position="227"/>
        <end position="244"/>
    </location>
</feature>
<keyword evidence="2" id="KW-0378">Hydrolase</keyword>
<dbReference type="SMART" id="SM00487">
    <property type="entry name" value="DEXDc"/>
    <property type="match status" value="1"/>
</dbReference>
<dbReference type="InterPro" id="IPR000330">
    <property type="entry name" value="SNF2_N"/>
</dbReference>
<evidence type="ECO:0000256" key="2">
    <source>
        <dbReference type="ARBA" id="ARBA00022801"/>
    </source>
</evidence>
<evidence type="ECO:0008006" key="9">
    <source>
        <dbReference type="Google" id="ProtNLM"/>
    </source>
</evidence>
<evidence type="ECO:0000313" key="8">
    <source>
        <dbReference type="Proteomes" id="UP001303046"/>
    </source>
</evidence>
<dbReference type="InterPro" id="IPR050628">
    <property type="entry name" value="SNF2_RAD54_helicase_TF"/>
</dbReference>
<dbReference type="Pfam" id="PF00271">
    <property type="entry name" value="Helicase_C"/>
    <property type="match status" value="1"/>
</dbReference>
<protein>
    <recommendedName>
        <fullName evidence="9">Protein, SNF2 family</fullName>
    </recommendedName>
</protein>
<feature type="compositionally biased region" description="Polar residues" evidence="4">
    <location>
        <begin position="137"/>
        <end position="148"/>
    </location>
</feature>
<dbReference type="PROSITE" id="PS51192">
    <property type="entry name" value="HELICASE_ATP_BIND_1"/>
    <property type="match status" value="1"/>
</dbReference>
<name>A0ABR1EAD6_NECAM</name>
<dbReference type="SUPFAM" id="SSF52540">
    <property type="entry name" value="P-loop containing nucleoside triphosphate hydrolases"/>
    <property type="match status" value="2"/>
</dbReference>
<evidence type="ECO:0000259" key="6">
    <source>
        <dbReference type="PROSITE" id="PS51194"/>
    </source>
</evidence>
<comment type="caution">
    <text evidence="7">The sequence shown here is derived from an EMBL/GenBank/DDBJ whole genome shotgun (WGS) entry which is preliminary data.</text>
</comment>
<dbReference type="InterPro" id="IPR027417">
    <property type="entry name" value="P-loop_NTPase"/>
</dbReference>
<feature type="compositionally biased region" description="Basic and acidic residues" evidence="4">
    <location>
        <begin position="163"/>
        <end position="178"/>
    </location>
</feature>
<keyword evidence="1" id="KW-0547">Nucleotide-binding</keyword>
<reference evidence="7 8" key="1">
    <citation type="submission" date="2023-08" db="EMBL/GenBank/DDBJ databases">
        <title>A Necator americanus chromosomal reference genome.</title>
        <authorList>
            <person name="Ilik V."/>
            <person name="Petrzelkova K.J."/>
            <person name="Pardy F."/>
            <person name="Fuh T."/>
            <person name="Niatou-Singa F.S."/>
            <person name="Gouil Q."/>
            <person name="Baker L."/>
            <person name="Ritchie M.E."/>
            <person name="Jex A.R."/>
            <person name="Gazzola D."/>
            <person name="Li H."/>
            <person name="Toshio Fujiwara R."/>
            <person name="Zhan B."/>
            <person name="Aroian R.V."/>
            <person name="Pafco B."/>
            <person name="Schwarz E.M."/>
        </authorList>
    </citation>
    <scope>NUCLEOTIDE SEQUENCE [LARGE SCALE GENOMIC DNA]</scope>
    <source>
        <strain evidence="7 8">Aroian</strain>
        <tissue evidence="7">Whole animal</tissue>
    </source>
</reference>
<evidence type="ECO:0000256" key="3">
    <source>
        <dbReference type="ARBA" id="ARBA00022840"/>
    </source>
</evidence>
<dbReference type="PANTHER" id="PTHR45626:SF50">
    <property type="entry name" value="TRANSCRIPTION TERMINATION FACTOR 2"/>
    <property type="match status" value="1"/>
</dbReference>
<dbReference type="InterPro" id="IPR001650">
    <property type="entry name" value="Helicase_C-like"/>
</dbReference>
<dbReference type="Proteomes" id="UP001303046">
    <property type="component" value="Unassembled WGS sequence"/>
</dbReference>
<accession>A0ABR1EAD6</accession>
<feature type="compositionally biased region" description="Basic and acidic residues" evidence="4">
    <location>
        <begin position="32"/>
        <end position="42"/>
    </location>
</feature>